<dbReference type="InterPro" id="IPR011701">
    <property type="entry name" value="MFS"/>
</dbReference>
<organism evidence="6 7">
    <name type="scientific">Cladophialophora bantiana (strain ATCC 10958 / CBS 173.52 / CDC B-1940 / NIH 8579)</name>
    <name type="common">Xylohypha bantiana</name>
    <dbReference type="NCBI Taxonomy" id="1442370"/>
    <lineage>
        <taxon>Eukaryota</taxon>
        <taxon>Fungi</taxon>
        <taxon>Dikarya</taxon>
        <taxon>Ascomycota</taxon>
        <taxon>Pezizomycotina</taxon>
        <taxon>Eurotiomycetes</taxon>
        <taxon>Chaetothyriomycetidae</taxon>
        <taxon>Chaetothyriales</taxon>
        <taxon>Herpotrichiellaceae</taxon>
        <taxon>Cladophialophora</taxon>
    </lineage>
</organism>
<feature type="transmembrane region" description="Helical" evidence="5">
    <location>
        <begin position="403"/>
        <end position="422"/>
    </location>
</feature>
<feature type="transmembrane region" description="Helical" evidence="5">
    <location>
        <begin position="180"/>
        <end position="202"/>
    </location>
</feature>
<feature type="transmembrane region" description="Helical" evidence="5">
    <location>
        <begin position="92"/>
        <end position="110"/>
    </location>
</feature>
<proteinExistence type="predicted"/>
<evidence type="ECO:0000256" key="2">
    <source>
        <dbReference type="ARBA" id="ARBA00022692"/>
    </source>
</evidence>
<dbReference type="EMBL" id="KN846990">
    <property type="protein sequence ID" value="KIW91773.1"/>
    <property type="molecule type" value="Genomic_DNA"/>
</dbReference>
<dbReference type="SUPFAM" id="SSF103473">
    <property type="entry name" value="MFS general substrate transporter"/>
    <property type="match status" value="1"/>
</dbReference>
<feature type="transmembrane region" description="Helical" evidence="5">
    <location>
        <begin position="315"/>
        <end position="341"/>
    </location>
</feature>
<dbReference type="Proteomes" id="UP000053789">
    <property type="component" value="Unassembled WGS sequence"/>
</dbReference>
<accession>A0A0D2HER6</accession>
<feature type="transmembrane region" description="Helical" evidence="5">
    <location>
        <begin position="497"/>
        <end position="516"/>
    </location>
</feature>
<evidence type="ECO:0000256" key="1">
    <source>
        <dbReference type="ARBA" id="ARBA00004141"/>
    </source>
</evidence>
<protein>
    <recommendedName>
        <fullName evidence="8">Major facilitator superfamily (MFS) profile domain-containing protein</fullName>
    </recommendedName>
</protein>
<feature type="transmembrane region" description="Helical" evidence="5">
    <location>
        <begin position="54"/>
        <end position="72"/>
    </location>
</feature>
<keyword evidence="2 5" id="KW-0812">Transmembrane</keyword>
<name>A0A0D2HER6_CLAB1</name>
<keyword evidence="4 5" id="KW-0472">Membrane</keyword>
<dbReference type="HOGENOM" id="CLU_008455_13_3_1"/>
<dbReference type="Pfam" id="PF07690">
    <property type="entry name" value="MFS_1"/>
    <property type="match status" value="1"/>
</dbReference>
<feature type="transmembrane region" description="Helical" evidence="5">
    <location>
        <begin position="208"/>
        <end position="229"/>
    </location>
</feature>
<sequence length="544" mass="60359">MLSPEDTRIPGTVQLTDADGSIDAKHAGNTDIILIPVPTNDPEDPLNWTPRRKALSTFCTLLYTGLIAGAFGSTPTVLVQISNSTGLTINDLVVGVGYTFLTFGWGCLIWQPLAMQYGKRPMYLISILVTVALMAWTPYCKSNAQWIANKLLQGFFGAPVESLSEISLTDLYFQHERGKYIAYYGMVLFSAIYVMTIIAGFIADGQGWPWVLFWASIFCAVGFVFLFFLMEETNYEVRGSNVGGAAASVEVNNESLEGPATSNSDPEKTPWVTRATPDSVPQIYPRKSYFDKLKLWRTADLKKENRILGMMLRPIVFFTYPVILYAGFSYGAGVIWFNVIINTVSPYLTAPPYNFSTSLAGLSYLSVLLGTILAFPLCGSFGDKFCLWMARRNGGVAEPEHRLWLNLAPLVLVPFSLILWGVGSEHGIHWFGCIVALFLLGISITFLLQLNIGYCLDSYKDLSAEALVTVICIRNTMNFAFDYGFTPWLTSMGRQNAFITAAMVGLAQIATFLLMIKYGKTLRKLSVQRYYKHSAILRAAGLIR</sequence>
<keyword evidence="7" id="KW-1185">Reference proteome</keyword>
<dbReference type="GO" id="GO:0022857">
    <property type="term" value="F:transmembrane transporter activity"/>
    <property type="evidence" value="ECO:0007669"/>
    <property type="project" value="InterPro"/>
</dbReference>
<dbReference type="PANTHER" id="PTHR23502:SF30">
    <property type="entry name" value="TRANSPORTER, PUTATIVE (AFU_ORTHOLOGUE AFUA_8G04702)-RELATED"/>
    <property type="match status" value="1"/>
</dbReference>
<feature type="transmembrane region" description="Helical" evidence="5">
    <location>
        <begin position="361"/>
        <end position="382"/>
    </location>
</feature>
<evidence type="ECO:0000313" key="6">
    <source>
        <dbReference type="EMBL" id="KIW91773.1"/>
    </source>
</evidence>
<dbReference type="RefSeq" id="XP_016618442.1">
    <property type="nucleotide sequence ID" value="XM_016765473.1"/>
</dbReference>
<evidence type="ECO:0000256" key="3">
    <source>
        <dbReference type="ARBA" id="ARBA00022989"/>
    </source>
</evidence>
<dbReference type="PANTHER" id="PTHR23502">
    <property type="entry name" value="MAJOR FACILITATOR SUPERFAMILY"/>
    <property type="match status" value="1"/>
</dbReference>
<feature type="transmembrane region" description="Helical" evidence="5">
    <location>
        <begin position="428"/>
        <end position="450"/>
    </location>
</feature>
<gene>
    <name evidence="6" type="ORF">Z519_07743</name>
</gene>
<dbReference type="Gene3D" id="1.20.1250.20">
    <property type="entry name" value="MFS general substrate transporter like domains"/>
    <property type="match status" value="1"/>
</dbReference>
<comment type="subcellular location">
    <subcellularLocation>
        <location evidence="1">Membrane</location>
        <topology evidence="1">Multi-pass membrane protein</topology>
    </subcellularLocation>
</comment>
<dbReference type="VEuPathDB" id="FungiDB:Z519_07743"/>
<evidence type="ECO:0000256" key="5">
    <source>
        <dbReference type="SAM" id="Phobius"/>
    </source>
</evidence>
<dbReference type="InterPro" id="IPR036259">
    <property type="entry name" value="MFS_trans_sf"/>
</dbReference>
<evidence type="ECO:0000256" key="4">
    <source>
        <dbReference type="ARBA" id="ARBA00023136"/>
    </source>
</evidence>
<dbReference type="AlphaFoldDB" id="A0A0D2HER6"/>
<dbReference type="GeneID" id="27700671"/>
<evidence type="ECO:0008006" key="8">
    <source>
        <dbReference type="Google" id="ProtNLM"/>
    </source>
</evidence>
<evidence type="ECO:0000313" key="7">
    <source>
        <dbReference type="Proteomes" id="UP000053789"/>
    </source>
</evidence>
<keyword evidence="3 5" id="KW-1133">Transmembrane helix</keyword>
<reference evidence="6" key="1">
    <citation type="submission" date="2015-01" db="EMBL/GenBank/DDBJ databases">
        <title>The Genome Sequence of Cladophialophora bantiana CBS 173.52.</title>
        <authorList>
            <consortium name="The Broad Institute Genomics Platform"/>
            <person name="Cuomo C."/>
            <person name="de Hoog S."/>
            <person name="Gorbushina A."/>
            <person name="Stielow B."/>
            <person name="Teixiera M."/>
            <person name="Abouelleil A."/>
            <person name="Chapman S.B."/>
            <person name="Priest M."/>
            <person name="Young S.K."/>
            <person name="Wortman J."/>
            <person name="Nusbaum C."/>
            <person name="Birren B."/>
        </authorList>
    </citation>
    <scope>NUCLEOTIDE SEQUENCE [LARGE SCALE GENOMIC DNA]</scope>
    <source>
        <strain evidence="6">CBS 173.52</strain>
    </source>
</reference>
<dbReference type="OrthoDB" id="5215911at2759"/>
<feature type="transmembrane region" description="Helical" evidence="5">
    <location>
        <begin position="462"/>
        <end position="485"/>
    </location>
</feature>
<dbReference type="GO" id="GO:0005886">
    <property type="term" value="C:plasma membrane"/>
    <property type="evidence" value="ECO:0007669"/>
    <property type="project" value="TreeGrafter"/>
</dbReference>